<keyword evidence="3" id="KW-0808">Transferase</keyword>
<evidence type="ECO:0000256" key="9">
    <source>
        <dbReference type="ARBA" id="ARBA00032370"/>
    </source>
</evidence>
<gene>
    <name evidence="18" type="ORF">MTR65_02030</name>
</gene>
<feature type="region of interest" description="Disordered" evidence="16">
    <location>
        <begin position="25"/>
        <end position="44"/>
    </location>
</feature>
<evidence type="ECO:0000256" key="2">
    <source>
        <dbReference type="ARBA" id="ARBA00022676"/>
    </source>
</evidence>
<evidence type="ECO:0000256" key="8">
    <source>
        <dbReference type="ARBA" id="ARBA00023136"/>
    </source>
</evidence>
<dbReference type="EMBL" id="JALHAT010000002">
    <property type="protein sequence ID" value="MCJ1959460.1"/>
    <property type="molecule type" value="Genomic_DNA"/>
</dbReference>
<evidence type="ECO:0000256" key="17">
    <source>
        <dbReference type="SAM" id="Phobius"/>
    </source>
</evidence>
<accession>A0ABT0A8D3</accession>
<evidence type="ECO:0000256" key="14">
    <source>
        <dbReference type="ARBA" id="ARBA00044770"/>
    </source>
</evidence>
<evidence type="ECO:0000256" key="7">
    <source>
        <dbReference type="ARBA" id="ARBA00022989"/>
    </source>
</evidence>
<protein>
    <recommendedName>
        <fullName evidence="12">Probable peptidoglycan glycosyltransferase FtsW</fullName>
        <ecNumber evidence="14">2.4.99.28</ecNumber>
    </recommendedName>
    <alternativeName>
        <fullName evidence="13">Cell division protein FtsW</fullName>
    </alternativeName>
    <alternativeName>
        <fullName evidence="10">Cell wall polymerase</fullName>
    </alternativeName>
    <alternativeName>
        <fullName evidence="9">Peptidoglycan polymerase</fullName>
    </alternativeName>
</protein>
<feature type="transmembrane region" description="Helical" evidence="17">
    <location>
        <begin position="383"/>
        <end position="405"/>
    </location>
</feature>
<keyword evidence="5" id="KW-0133">Cell shape</keyword>
<comment type="subcellular location">
    <subcellularLocation>
        <location evidence="1">Membrane</location>
        <topology evidence="1">Multi-pass membrane protein</topology>
    </subcellularLocation>
</comment>
<feature type="transmembrane region" description="Helical" evidence="17">
    <location>
        <begin position="237"/>
        <end position="255"/>
    </location>
</feature>
<feature type="transmembrane region" description="Helical" evidence="17">
    <location>
        <begin position="128"/>
        <end position="147"/>
    </location>
</feature>
<evidence type="ECO:0000256" key="5">
    <source>
        <dbReference type="ARBA" id="ARBA00022960"/>
    </source>
</evidence>
<name>A0ABT0A8D3_9SPHN</name>
<evidence type="ECO:0000256" key="12">
    <source>
        <dbReference type="ARBA" id="ARBA00041185"/>
    </source>
</evidence>
<keyword evidence="2" id="KW-0328">Glycosyltransferase</keyword>
<dbReference type="Pfam" id="PF01098">
    <property type="entry name" value="FTSW_RODA_SPOVE"/>
    <property type="match status" value="1"/>
</dbReference>
<keyword evidence="8 17" id="KW-0472">Membrane</keyword>
<feature type="transmembrane region" description="Helical" evidence="17">
    <location>
        <begin position="98"/>
        <end position="116"/>
    </location>
</feature>
<feature type="transmembrane region" description="Helical" evidence="17">
    <location>
        <begin position="190"/>
        <end position="209"/>
    </location>
</feature>
<evidence type="ECO:0000313" key="18">
    <source>
        <dbReference type="EMBL" id="MCJ1959460.1"/>
    </source>
</evidence>
<sequence length="425" mass="46251">MASIAPEGPQGFTIPMAGGHRGAVSGHFAPATGPQPTGKGPGARTRRQRLAVWWQEIDRFALYIVLILMGIGAVAVAAGSPASARRLSTSAERLPDLYFFFLHMRWQLVGIVALLWASSLDKDAARRFGILIAGIMFAALFLVPVVGSEVNGAKRWLRLGFSLQPSEFLKVGWPILLAWILSWRARDPHIPVVGICAALMVVLGGLLMLQPDFGSTMLFSGSFAVMVLLSGFDWRRLAALGGVGVVGIVIMYFTYDNGRNRIDNFLFGGTAYDQVDLAERTLLNGGWTGQGFWMGVRKMSLPEAHTDYIFSVIGEEFGLLACMVIVALYIAFLVRVLMRTIDEEDLFSVLAAAGIAAQFGGQAFINILVNLQLFPSKGMTLPLISYGGSSTIALCLTMGLLLAITRRNPFIQRERFTLRTNGELS</sequence>
<reference evidence="18" key="1">
    <citation type="submission" date="2022-03" db="EMBL/GenBank/DDBJ databases">
        <title>Identification of a novel bacterium isolated from mangrove sediments.</title>
        <authorList>
            <person name="Pan X."/>
        </authorList>
    </citation>
    <scope>NUCLEOTIDE SEQUENCE</scope>
    <source>
        <strain evidence="18">B2637</strain>
    </source>
</reference>
<dbReference type="Proteomes" id="UP001162802">
    <property type="component" value="Unassembled WGS sequence"/>
</dbReference>
<evidence type="ECO:0000256" key="4">
    <source>
        <dbReference type="ARBA" id="ARBA00022692"/>
    </source>
</evidence>
<feature type="transmembrane region" description="Helical" evidence="17">
    <location>
        <begin position="215"/>
        <end position="232"/>
    </location>
</feature>
<evidence type="ECO:0000256" key="13">
    <source>
        <dbReference type="ARBA" id="ARBA00041418"/>
    </source>
</evidence>
<comment type="similarity">
    <text evidence="11">Belongs to the SEDS family. FtsW subfamily.</text>
</comment>
<feature type="transmembrane region" description="Helical" evidence="17">
    <location>
        <begin position="308"/>
        <end position="334"/>
    </location>
</feature>
<comment type="caution">
    <text evidence="18">The sequence shown here is derived from an EMBL/GenBank/DDBJ whole genome shotgun (WGS) entry which is preliminary data.</text>
</comment>
<feature type="transmembrane region" description="Helical" evidence="17">
    <location>
        <begin position="167"/>
        <end position="183"/>
    </location>
</feature>
<evidence type="ECO:0000256" key="1">
    <source>
        <dbReference type="ARBA" id="ARBA00004141"/>
    </source>
</evidence>
<evidence type="ECO:0000256" key="6">
    <source>
        <dbReference type="ARBA" id="ARBA00022984"/>
    </source>
</evidence>
<evidence type="ECO:0000256" key="16">
    <source>
        <dbReference type="SAM" id="MobiDB-lite"/>
    </source>
</evidence>
<dbReference type="PANTHER" id="PTHR30474">
    <property type="entry name" value="CELL CYCLE PROTEIN"/>
    <property type="match status" value="1"/>
</dbReference>
<proteinExistence type="inferred from homology"/>
<keyword evidence="4 17" id="KW-0812">Transmembrane</keyword>
<dbReference type="InterPro" id="IPR001182">
    <property type="entry name" value="FtsW/RodA"/>
</dbReference>
<evidence type="ECO:0000256" key="3">
    <source>
        <dbReference type="ARBA" id="ARBA00022679"/>
    </source>
</evidence>
<evidence type="ECO:0000313" key="19">
    <source>
        <dbReference type="Proteomes" id="UP001162802"/>
    </source>
</evidence>
<comment type="catalytic activity">
    <reaction evidence="15">
        <text>[GlcNAc-(1-&gt;4)-Mur2Ac(oyl-L-Ala-gamma-D-Glu-L-Lys-D-Ala-D-Ala)](n)-di-trans,octa-cis-undecaprenyl diphosphate + beta-D-GlcNAc-(1-&gt;4)-Mur2Ac(oyl-L-Ala-gamma-D-Glu-L-Lys-D-Ala-D-Ala)-di-trans,octa-cis-undecaprenyl diphosphate = [GlcNAc-(1-&gt;4)-Mur2Ac(oyl-L-Ala-gamma-D-Glu-L-Lys-D-Ala-D-Ala)](n+1)-di-trans,octa-cis-undecaprenyl diphosphate + di-trans,octa-cis-undecaprenyl diphosphate + H(+)</text>
        <dbReference type="Rhea" id="RHEA:23708"/>
        <dbReference type="Rhea" id="RHEA-COMP:9602"/>
        <dbReference type="Rhea" id="RHEA-COMP:9603"/>
        <dbReference type="ChEBI" id="CHEBI:15378"/>
        <dbReference type="ChEBI" id="CHEBI:58405"/>
        <dbReference type="ChEBI" id="CHEBI:60033"/>
        <dbReference type="ChEBI" id="CHEBI:78435"/>
        <dbReference type="EC" id="2.4.99.28"/>
    </reaction>
</comment>
<dbReference type="EC" id="2.4.99.28" evidence="14"/>
<keyword evidence="19" id="KW-1185">Reference proteome</keyword>
<organism evidence="18 19">
    <name type="scientific">Novosphingobium mangrovi</name>
    <name type="common">ex Hu et al. 2023</name>
    <dbReference type="NCBI Taxonomy" id="2930094"/>
    <lineage>
        <taxon>Bacteria</taxon>
        <taxon>Pseudomonadati</taxon>
        <taxon>Pseudomonadota</taxon>
        <taxon>Alphaproteobacteria</taxon>
        <taxon>Sphingomonadales</taxon>
        <taxon>Sphingomonadaceae</taxon>
        <taxon>Novosphingobium</taxon>
    </lineage>
</organism>
<dbReference type="PANTHER" id="PTHR30474:SF2">
    <property type="entry name" value="PEPTIDOGLYCAN GLYCOSYLTRANSFERASE FTSW-RELATED"/>
    <property type="match status" value="1"/>
</dbReference>
<keyword evidence="7 17" id="KW-1133">Transmembrane helix</keyword>
<evidence type="ECO:0000256" key="11">
    <source>
        <dbReference type="ARBA" id="ARBA00038053"/>
    </source>
</evidence>
<feature type="transmembrane region" description="Helical" evidence="17">
    <location>
        <begin position="60"/>
        <end position="78"/>
    </location>
</feature>
<dbReference type="RefSeq" id="WP_243796647.1">
    <property type="nucleotide sequence ID" value="NZ_JALHAT010000002.1"/>
</dbReference>
<evidence type="ECO:0000256" key="15">
    <source>
        <dbReference type="ARBA" id="ARBA00049902"/>
    </source>
</evidence>
<keyword evidence="6" id="KW-0573">Peptidoglycan synthesis</keyword>
<evidence type="ECO:0000256" key="10">
    <source>
        <dbReference type="ARBA" id="ARBA00033270"/>
    </source>
</evidence>
<feature type="transmembrane region" description="Helical" evidence="17">
    <location>
        <begin position="346"/>
        <end position="371"/>
    </location>
</feature>